<evidence type="ECO:0000313" key="3">
    <source>
        <dbReference type="Proteomes" id="UP000325315"/>
    </source>
</evidence>
<dbReference type="GO" id="GO:0016301">
    <property type="term" value="F:kinase activity"/>
    <property type="evidence" value="ECO:0007669"/>
    <property type="project" value="UniProtKB-KW"/>
</dbReference>
<keyword evidence="2" id="KW-0418">Kinase</keyword>
<gene>
    <name evidence="2" type="ORF">EPI10_025655</name>
</gene>
<comment type="caution">
    <text evidence="2">The sequence shown here is derived from an EMBL/GenBank/DDBJ whole genome shotgun (WGS) entry which is preliminary data.</text>
</comment>
<reference evidence="3" key="1">
    <citation type="journal article" date="2019" name="Plant Biotechnol. J.">
        <title>Genome sequencing of the Australian wild diploid species Gossypium australe highlights disease resistance and delayed gland morphogenesis.</title>
        <authorList>
            <person name="Cai Y."/>
            <person name="Cai X."/>
            <person name="Wang Q."/>
            <person name="Wang P."/>
            <person name="Zhang Y."/>
            <person name="Cai C."/>
            <person name="Xu Y."/>
            <person name="Wang K."/>
            <person name="Zhou Z."/>
            <person name="Wang C."/>
            <person name="Geng S."/>
            <person name="Li B."/>
            <person name="Dong Q."/>
            <person name="Hou Y."/>
            <person name="Wang H."/>
            <person name="Ai P."/>
            <person name="Liu Z."/>
            <person name="Yi F."/>
            <person name="Sun M."/>
            <person name="An G."/>
            <person name="Cheng J."/>
            <person name="Zhang Y."/>
            <person name="Shi Q."/>
            <person name="Xie Y."/>
            <person name="Shi X."/>
            <person name="Chang Y."/>
            <person name="Huang F."/>
            <person name="Chen Y."/>
            <person name="Hong S."/>
            <person name="Mi L."/>
            <person name="Sun Q."/>
            <person name="Zhang L."/>
            <person name="Zhou B."/>
            <person name="Peng R."/>
            <person name="Zhang X."/>
            <person name="Liu F."/>
        </authorList>
    </citation>
    <scope>NUCLEOTIDE SEQUENCE [LARGE SCALE GENOMIC DNA]</scope>
    <source>
        <strain evidence="3">cv. PA1801</strain>
    </source>
</reference>
<accession>A0A5B6W2R3</accession>
<feature type="region of interest" description="Disordered" evidence="1">
    <location>
        <begin position="1"/>
        <end position="23"/>
    </location>
</feature>
<dbReference type="Proteomes" id="UP000325315">
    <property type="component" value="Unassembled WGS sequence"/>
</dbReference>
<proteinExistence type="predicted"/>
<name>A0A5B6W2R3_9ROSI</name>
<keyword evidence="3" id="KW-1185">Reference proteome</keyword>
<dbReference type="OrthoDB" id="10485829at2759"/>
<keyword evidence="2" id="KW-0808">Transferase</keyword>
<evidence type="ECO:0000256" key="1">
    <source>
        <dbReference type="SAM" id="MobiDB-lite"/>
    </source>
</evidence>
<organism evidence="2 3">
    <name type="scientific">Gossypium australe</name>
    <dbReference type="NCBI Taxonomy" id="47621"/>
    <lineage>
        <taxon>Eukaryota</taxon>
        <taxon>Viridiplantae</taxon>
        <taxon>Streptophyta</taxon>
        <taxon>Embryophyta</taxon>
        <taxon>Tracheophyta</taxon>
        <taxon>Spermatophyta</taxon>
        <taxon>Magnoliopsida</taxon>
        <taxon>eudicotyledons</taxon>
        <taxon>Gunneridae</taxon>
        <taxon>Pentapetalae</taxon>
        <taxon>rosids</taxon>
        <taxon>malvids</taxon>
        <taxon>Malvales</taxon>
        <taxon>Malvaceae</taxon>
        <taxon>Malvoideae</taxon>
        <taxon>Gossypium</taxon>
    </lineage>
</organism>
<dbReference type="EMBL" id="SMMG02000005">
    <property type="protein sequence ID" value="KAA3475475.1"/>
    <property type="molecule type" value="Genomic_DNA"/>
</dbReference>
<feature type="compositionally biased region" description="Basic residues" evidence="1">
    <location>
        <begin position="1"/>
        <end position="10"/>
    </location>
</feature>
<dbReference type="AlphaFoldDB" id="A0A5B6W2R3"/>
<protein>
    <submittedName>
        <fullName evidence="2">Calcium-dependent protein kinase 3-like isoform X1</fullName>
    </submittedName>
</protein>
<evidence type="ECO:0000313" key="2">
    <source>
        <dbReference type="EMBL" id="KAA3475475.1"/>
    </source>
</evidence>
<sequence length="74" mass="8247">MFPNKCVHRSTIRDRDSKNSGSSNLINKAVDQLLISGSQGSFQMLTRSPLPTRHSIPSSIKSRALQMLRHVKEG</sequence>